<accession>A0ABW0XRL1</accession>
<reference evidence="2" key="1">
    <citation type="journal article" date="2019" name="Int. J. Syst. Evol. Microbiol.">
        <title>The Global Catalogue of Microorganisms (GCM) 10K type strain sequencing project: providing services to taxonomists for standard genome sequencing and annotation.</title>
        <authorList>
            <consortium name="The Broad Institute Genomics Platform"/>
            <consortium name="The Broad Institute Genome Sequencing Center for Infectious Disease"/>
            <person name="Wu L."/>
            <person name="Ma J."/>
        </authorList>
    </citation>
    <scope>NUCLEOTIDE SEQUENCE [LARGE SCALE GENOMIC DNA]</scope>
    <source>
        <strain evidence="2">JCM 13852</strain>
    </source>
</reference>
<feature type="non-terminal residue" evidence="1">
    <location>
        <position position="38"/>
    </location>
</feature>
<proteinExistence type="predicted"/>
<sequence length="38" mass="3907">MRMRPTLNWLPAEGLSPGATDLEPVADALGTGGVLVLS</sequence>
<dbReference type="EMBL" id="JBHSPC010000041">
    <property type="protein sequence ID" value="MFC5671621.1"/>
    <property type="molecule type" value="Genomic_DNA"/>
</dbReference>
<comment type="caution">
    <text evidence="1">The sequence shown here is derived from an EMBL/GenBank/DDBJ whole genome shotgun (WGS) entry which is preliminary data.</text>
</comment>
<protein>
    <submittedName>
        <fullName evidence="1">NAD-dependent protein deacetylase 1</fullName>
    </submittedName>
</protein>
<keyword evidence="2" id="KW-1185">Reference proteome</keyword>
<dbReference type="Proteomes" id="UP001596183">
    <property type="component" value="Unassembled WGS sequence"/>
</dbReference>
<organism evidence="1 2">
    <name type="scientific">Streptomyces incanus</name>
    <dbReference type="NCBI Taxonomy" id="887453"/>
    <lineage>
        <taxon>Bacteria</taxon>
        <taxon>Bacillati</taxon>
        <taxon>Actinomycetota</taxon>
        <taxon>Actinomycetes</taxon>
        <taxon>Kitasatosporales</taxon>
        <taxon>Streptomycetaceae</taxon>
        <taxon>Streptomyces</taxon>
    </lineage>
</organism>
<name>A0ABW0XRL1_9ACTN</name>
<evidence type="ECO:0000313" key="1">
    <source>
        <dbReference type="EMBL" id="MFC5671621.1"/>
    </source>
</evidence>
<evidence type="ECO:0000313" key="2">
    <source>
        <dbReference type="Proteomes" id="UP001596183"/>
    </source>
</evidence>
<gene>
    <name evidence="1" type="ORF">ACFP2V_16275</name>
</gene>